<protein>
    <submittedName>
        <fullName evidence="2">Uncharacterized protein</fullName>
    </submittedName>
</protein>
<dbReference type="Proteomes" id="UP000481858">
    <property type="component" value="Unassembled WGS sequence"/>
</dbReference>
<dbReference type="AlphaFoldDB" id="A0A7C8MS56"/>
<feature type="region of interest" description="Disordered" evidence="1">
    <location>
        <begin position="1"/>
        <end position="53"/>
    </location>
</feature>
<keyword evidence="3" id="KW-1185">Reference proteome</keyword>
<sequence>MEESGETYAREQAPDIEQVIPKKGLDRVNSKSEVEPRANHANGDDDDDGGDKTATMKIVKKRKEKGEGRTDMEMVCWWCVLVPTPGSSPFGLTEHEAADDPLSFKCPEQFLVDFPCLRTQASDLALLVIGPRVALGGMRVGIPIFKSNYHLLLYTRAAEHLEFGMYCLVRICSSAYILTYRVAQNLHVL</sequence>
<name>A0A7C8MS56_9PEZI</name>
<feature type="compositionally biased region" description="Basic and acidic residues" evidence="1">
    <location>
        <begin position="23"/>
        <end position="38"/>
    </location>
</feature>
<dbReference type="EMBL" id="WUBL01000040">
    <property type="protein sequence ID" value="KAF2969128.1"/>
    <property type="molecule type" value="Genomic_DNA"/>
</dbReference>
<dbReference type="InParanoid" id="A0A7C8MS56"/>
<evidence type="ECO:0000256" key="1">
    <source>
        <dbReference type="SAM" id="MobiDB-lite"/>
    </source>
</evidence>
<comment type="caution">
    <text evidence="2">The sequence shown here is derived from an EMBL/GenBank/DDBJ whole genome shotgun (WGS) entry which is preliminary data.</text>
</comment>
<evidence type="ECO:0000313" key="3">
    <source>
        <dbReference type="Proteomes" id="UP000481858"/>
    </source>
</evidence>
<gene>
    <name evidence="2" type="ORF">GQX73_g4425</name>
</gene>
<evidence type="ECO:0000313" key="2">
    <source>
        <dbReference type="EMBL" id="KAF2969128.1"/>
    </source>
</evidence>
<accession>A0A7C8MS56</accession>
<reference evidence="2 3" key="1">
    <citation type="submission" date="2019-12" db="EMBL/GenBank/DDBJ databases">
        <title>Draft genome sequence of the ascomycete Xylaria multiplex DSM 110363.</title>
        <authorList>
            <person name="Buettner E."/>
            <person name="Kellner H."/>
        </authorList>
    </citation>
    <scope>NUCLEOTIDE SEQUENCE [LARGE SCALE GENOMIC DNA]</scope>
    <source>
        <strain evidence="2 3">DSM 110363</strain>
    </source>
</reference>
<organism evidence="2 3">
    <name type="scientific">Xylaria multiplex</name>
    <dbReference type="NCBI Taxonomy" id="323545"/>
    <lineage>
        <taxon>Eukaryota</taxon>
        <taxon>Fungi</taxon>
        <taxon>Dikarya</taxon>
        <taxon>Ascomycota</taxon>
        <taxon>Pezizomycotina</taxon>
        <taxon>Sordariomycetes</taxon>
        <taxon>Xylariomycetidae</taxon>
        <taxon>Xylariales</taxon>
        <taxon>Xylariaceae</taxon>
        <taxon>Xylaria</taxon>
    </lineage>
</organism>
<proteinExistence type="predicted"/>